<dbReference type="AlphaFoldDB" id="A0A2W7TWA6"/>
<evidence type="ECO:0000313" key="2">
    <source>
        <dbReference type="Proteomes" id="UP000249177"/>
    </source>
</evidence>
<dbReference type="EMBL" id="QKXH01000007">
    <property type="protein sequence ID" value="PZX93030.1"/>
    <property type="molecule type" value="Genomic_DNA"/>
</dbReference>
<proteinExistence type="predicted"/>
<sequence length="461" mass="52195">MVNTILLVYKKKHIILWLLIQKNVSTKQQMIKNMTFMRKIFLSFILVLALKGYGQTYTLNLHVYVTKGVASVNSNVGGNIYTFSNTNNYGSQDYPNLTTVKGNSFTFNLSTNTGACSQNLSVTKSLLELLRDNFTLQSCPTGSGYAGNFYPNSFVPNGITINNRNSTAEVCSGEQLELDANSTNIFPNEVYHWQYSLDNKTYWYDVPATKNNSPSTKFSINDFLGDNIHNYFDKVIYFRLGYGQSKQFTTPLGITFRPCTPIITNIIYENPKCQGDPISKLDIVFERKLDNTKEEKLASIFICDVNDNSKIFMQINDPVSYPDDTKMYIYTTFQSLETGHYYKIRYQAQITDPDDSSKTIMRGIMDSPATLNFLYTDPAKMEFKITNQTQPSCFGGNDGAIEIQILSGQSPFHFYKDDVELTGASQPTLNTGKYYITGLQEKTYNIMVTDSKNCIDKTAND</sequence>
<name>A0A2W7TWA6_9FLAO</name>
<gene>
    <name evidence="1" type="ORF">DOS84_11715</name>
</gene>
<comment type="caution">
    <text evidence="1">The sequence shown here is derived from an EMBL/GenBank/DDBJ whole genome shotgun (WGS) entry which is preliminary data.</text>
</comment>
<organism evidence="1 2">
    <name type="scientific">Flavobacterium aquariorum</name>
    <dbReference type="NCBI Taxonomy" id="2217670"/>
    <lineage>
        <taxon>Bacteria</taxon>
        <taxon>Pseudomonadati</taxon>
        <taxon>Bacteroidota</taxon>
        <taxon>Flavobacteriia</taxon>
        <taxon>Flavobacteriales</taxon>
        <taxon>Flavobacteriaceae</taxon>
        <taxon>Flavobacterium</taxon>
    </lineage>
</organism>
<dbReference type="Proteomes" id="UP000249177">
    <property type="component" value="Unassembled WGS sequence"/>
</dbReference>
<accession>A0A2W7TWA6</accession>
<reference evidence="1 2" key="1">
    <citation type="submission" date="2018-06" db="EMBL/GenBank/DDBJ databases">
        <title>Flavobacterium sp IMCC34762, genome.</title>
        <authorList>
            <person name="Joung Y."/>
            <person name="Cho J."/>
            <person name="Song J."/>
        </authorList>
    </citation>
    <scope>NUCLEOTIDE SEQUENCE [LARGE SCALE GENOMIC DNA]</scope>
    <source>
        <strain evidence="1 2">IMCC34762</strain>
    </source>
</reference>
<evidence type="ECO:0008006" key="3">
    <source>
        <dbReference type="Google" id="ProtNLM"/>
    </source>
</evidence>
<keyword evidence="2" id="KW-1185">Reference proteome</keyword>
<evidence type="ECO:0000313" key="1">
    <source>
        <dbReference type="EMBL" id="PZX93030.1"/>
    </source>
</evidence>
<protein>
    <recommendedName>
        <fullName evidence="3">Gliding motility-associated C-terminal domain-containing protein</fullName>
    </recommendedName>
</protein>